<evidence type="ECO:0000256" key="2">
    <source>
        <dbReference type="ARBA" id="ARBA00022679"/>
    </source>
</evidence>
<accession>G0UQP7</accession>
<dbReference type="InterPro" id="IPR000719">
    <property type="entry name" value="Prot_kinase_dom"/>
</dbReference>
<dbReference type="Gene3D" id="1.10.510.10">
    <property type="entry name" value="Transferase(Phosphotransferase) domain 1"/>
    <property type="match status" value="1"/>
</dbReference>
<dbReference type="GO" id="GO:0005634">
    <property type="term" value="C:nucleus"/>
    <property type="evidence" value="ECO:0007669"/>
    <property type="project" value="TreeGrafter"/>
</dbReference>
<evidence type="ECO:0000259" key="11">
    <source>
        <dbReference type="PROSITE" id="PS50078"/>
    </source>
</evidence>
<evidence type="ECO:0000259" key="10">
    <source>
        <dbReference type="PROSITE" id="PS50011"/>
    </source>
</evidence>
<keyword evidence="6 7" id="KW-0067">ATP-binding</keyword>
<comment type="similarity">
    <text evidence="8">Belongs to the protein kinase superfamily. Ser/Thr protein kinase family. CDC5/Polo subfamily.</text>
</comment>
<reference evidence="12" key="1">
    <citation type="journal article" date="2012" name="Proc. Natl. Acad. Sci. U.S.A.">
        <title>Antigenic diversity is generated by distinct evolutionary mechanisms in African trypanosome species.</title>
        <authorList>
            <person name="Jackson A.P."/>
            <person name="Berry A."/>
            <person name="Aslett M."/>
            <person name="Allison H.C."/>
            <person name="Burton P."/>
            <person name="Vavrova-Anderson J."/>
            <person name="Brown R."/>
            <person name="Browne H."/>
            <person name="Corton N."/>
            <person name="Hauser H."/>
            <person name="Gamble J."/>
            <person name="Gilderthorp R."/>
            <person name="Marcello L."/>
            <person name="McQuillan J."/>
            <person name="Otto T.D."/>
            <person name="Quail M.A."/>
            <person name="Sanders M.J."/>
            <person name="van Tonder A."/>
            <person name="Ginger M.L."/>
            <person name="Field M.C."/>
            <person name="Barry J.D."/>
            <person name="Hertz-Fowler C."/>
            <person name="Berriman M."/>
        </authorList>
    </citation>
    <scope>NUCLEOTIDE SEQUENCE</scope>
    <source>
        <strain evidence="12">IL3000</strain>
    </source>
</reference>
<dbReference type="PROSITE" id="PS00108">
    <property type="entry name" value="PROTEIN_KINASE_ST"/>
    <property type="match status" value="1"/>
</dbReference>
<keyword evidence="1 8" id="KW-0723">Serine/threonine-protein kinase</keyword>
<evidence type="ECO:0000256" key="1">
    <source>
        <dbReference type="ARBA" id="ARBA00022527"/>
    </source>
</evidence>
<dbReference type="CDD" id="cd14099">
    <property type="entry name" value="STKc_PLK"/>
    <property type="match status" value="1"/>
</dbReference>
<feature type="domain" description="Protein kinase" evidence="10">
    <location>
        <begin position="57"/>
        <end position="311"/>
    </location>
</feature>
<feature type="domain" description="POLO box" evidence="11">
    <location>
        <begin position="566"/>
        <end position="659"/>
    </location>
</feature>
<feature type="region of interest" description="Disordered" evidence="9">
    <location>
        <begin position="337"/>
        <end position="376"/>
    </location>
</feature>
<evidence type="ECO:0000313" key="12">
    <source>
        <dbReference type="EMBL" id="CCC91708.1"/>
    </source>
</evidence>
<dbReference type="AlphaFoldDB" id="G0UQP7"/>
<dbReference type="PANTHER" id="PTHR24345">
    <property type="entry name" value="SERINE/THREONINE-PROTEIN KINASE PLK"/>
    <property type="match status" value="1"/>
</dbReference>
<dbReference type="PROSITE" id="PS50078">
    <property type="entry name" value="POLO_BOX"/>
    <property type="match status" value="2"/>
</dbReference>
<keyword evidence="2 8" id="KW-0808">Transferase</keyword>
<evidence type="ECO:0000256" key="9">
    <source>
        <dbReference type="SAM" id="MobiDB-lite"/>
    </source>
</evidence>
<dbReference type="VEuPathDB" id="TriTrypDB:TcIL3000_7_5220"/>
<dbReference type="InterPro" id="IPR011009">
    <property type="entry name" value="Kinase-like_dom_sf"/>
</dbReference>
<evidence type="ECO:0000256" key="4">
    <source>
        <dbReference type="ARBA" id="ARBA00022741"/>
    </source>
</evidence>
<dbReference type="GO" id="GO:0004674">
    <property type="term" value="F:protein serine/threonine kinase activity"/>
    <property type="evidence" value="ECO:0007669"/>
    <property type="project" value="UniProtKB-KW"/>
</dbReference>
<sequence length="777" mass="88075">MHPVIDTHSAPQDRHGPAATSPGAPQSSRRPSSEKPDFREGSSLKEYDKHGRLVGYFRCGKMLGRGGFAKCFEVEQGGEVYALKVVDRALLQRTKTLQKLHSEISIHRRMKHKHIVNFIRTFHDDWNVYILLEKCSNQTLMELLKRRQRFSVAETQYIALQSLSAIQYMHEQCVIHRDLKLGNIMMDANMNVKIGDFGLAAELQYDGERKRTICGTPNYIAPEIIEGSREGHSYEVDVWSLGVILYTLLVGEPPFQTSDVKATYRRIRQCRYEFPVNVDVPENGKELIHRILQSCPDQRPTLMEIRSHSFFRLPPPPTTAPATLFYVSSRRRHHSGDHHGVVQRQLPEHRRPSEDCREQHQRHAQHRRHSQVRTPELARCASSPPVVHEVLQPINPNLPRSDRYAVKPASSAVPTLKAHGLMGASNNIINRNNVNIGRGEGVSLRSPRVDVAHTSAQAAVGDNDWICSTATTPRVQPRTHPVVEEEEKHELTAVHDQLHQTLQEVDDECQTDAMPRVPGKQAQMPEAKTPVAVAPLPTAQATEEADVEATATSVDVDQSLPLPTVWVTSFADFSEKYGLCYRLSTGHTGVHFNDSTKMVWEPITNRVEYYMRVKEVIARGTSTVVHARDQQQAFHMDMFPENLTKKVTLIKYFKSYLSRPRSSNTGVEIVRCSPYVSDAPPLLSEPHMIENIVYVKRWLITPQAIIFRLSNKTIQVCFHDRAEVILSSESRVVTYTDPLGSRVTMSLSSVAARSREIAARLRYTKDILSELIQNRDI</sequence>
<dbReference type="InterPro" id="IPR017441">
    <property type="entry name" value="Protein_kinase_ATP_BS"/>
</dbReference>
<dbReference type="FunFam" id="3.30.200.20:FF:000877">
    <property type="entry name" value="Serine/threonine-protein kinase PLK"/>
    <property type="match status" value="1"/>
</dbReference>
<keyword evidence="3" id="KW-0677">Repeat</keyword>
<feature type="binding site" evidence="7">
    <location>
        <position position="84"/>
    </location>
    <ligand>
        <name>ATP</name>
        <dbReference type="ChEBI" id="CHEBI:30616"/>
    </ligand>
</feature>
<dbReference type="InterPro" id="IPR036947">
    <property type="entry name" value="POLO_box_dom_sf"/>
</dbReference>
<gene>
    <name evidence="12" type="ORF">TCIL3000_7_5220</name>
</gene>
<dbReference type="GO" id="GO:0005524">
    <property type="term" value="F:ATP binding"/>
    <property type="evidence" value="ECO:0007669"/>
    <property type="project" value="UniProtKB-UniRule"/>
</dbReference>
<dbReference type="Gene3D" id="3.30.200.20">
    <property type="entry name" value="Phosphorylase Kinase, domain 1"/>
    <property type="match status" value="1"/>
</dbReference>
<dbReference type="CDD" id="cd13117">
    <property type="entry name" value="POLO_box_2"/>
    <property type="match status" value="1"/>
</dbReference>
<keyword evidence="4 7" id="KW-0547">Nucleotide-binding</keyword>
<dbReference type="Gene3D" id="3.30.1120.30">
    <property type="entry name" value="POLO box domain"/>
    <property type="match status" value="2"/>
</dbReference>
<organism evidence="12">
    <name type="scientific">Trypanosoma congolense (strain IL3000)</name>
    <dbReference type="NCBI Taxonomy" id="1068625"/>
    <lineage>
        <taxon>Eukaryota</taxon>
        <taxon>Discoba</taxon>
        <taxon>Euglenozoa</taxon>
        <taxon>Kinetoplastea</taxon>
        <taxon>Metakinetoplastina</taxon>
        <taxon>Trypanosomatida</taxon>
        <taxon>Trypanosomatidae</taxon>
        <taxon>Trypanosoma</taxon>
        <taxon>Nannomonas</taxon>
    </lineage>
</organism>
<dbReference type="PANTHER" id="PTHR24345:SF0">
    <property type="entry name" value="CELL CYCLE SERINE_THREONINE-PROTEIN KINASE CDC5_MSD2"/>
    <property type="match status" value="1"/>
</dbReference>
<dbReference type="SMART" id="SM00220">
    <property type="entry name" value="S_TKc"/>
    <property type="match status" value="1"/>
</dbReference>
<dbReference type="Pfam" id="PF00659">
    <property type="entry name" value="POLO_box"/>
    <property type="match status" value="2"/>
</dbReference>
<dbReference type="PROSITE" id="PS50011">
    <property type="entry name" value="PROTEIN_KINASE_DOM"/>
    <property type="match status" value="1"/>
</dbReference>
<dbReference type="InterPro" id="IPR008271">
    <property type="entry name" value="Ser/Thr_kinase_AS"/>
</dbReference>
<evidence type="ECO:0000256" key="6">
    <source>
        <dbReference type="ARBA" id="ARBA00022840"/>
    </source>
</evidence>
<feature type="compositionally biased region" description="Basic and acidic residues" evidence="9">
    <location>
        <begin position="346"/>
        <end position="361"/>
    </location>
</feature>
<feature type="domain" description="POLO box" evidence="11">
    <location>
        <begin position="694"/>
        <end position="773"/>
    </location>
</feature>
<keyword evidence="5 8" id="KW-0418">Kinase</keyword>
<dbReference type="SUPFAM" id="SSF82615">
    <property type="entry name" value="Polo-box domain"/>
    <property type="match status" value="2"/>
</dbReference>
<evidence type="ECO:0000256" key="7">
    <source>
        <dbReference type="PROSITE-ProRule" id="PRU10141"/>
    </source>
</evidence>
<dbReference type="CDD" id="cd13118">
    <property type="entry name" value="POLO_box_1"/>
    <property type="match status" value="1"/>
</dbReference>
<evidence type="ECO:0000256" key="5">
    <source>
        <dbReference type="ARBA" id="ARBA00022777"/>
    </source>
</evidence>
<dbReference type="PROSITE" id="PS00107">
    <property type="entry name" value="PROTEIN_KINASE_ATP"/>
    <property type="match status" value="1"/>
</dbReference>
<dbReference type="FunFam" id="3.30.1120.30:FF:000008">
    <property type="entry name" value="Serine/threonine-protein kinase PLK"/>
    <property type="match status" value="1"/>
</dbReference>
<dbReference type="FunFam" id="1.10.510.10:FF:000571">
    <property type="entry name" value="Maternal embryonic leucine zipper kinase"/>
    <property type="match status" value="1"/>
</dbReference>
<evidence type="ECO:0000256" key="3">
    <source>
        <dbReference type="ARBA" id="ARBA00022737"/>
    </source>
</evidence>
<dbReference type="InterPro" id="IPR000959">
    <property type="entry name" value="POLO_box_dom"/>
</dbReference>
<feature type="compositionally biased region" description="Basic and acidic residues" evidence="9">
    <location>
        <begin position="31"/>
        <end position="42"/>
    </location>
</feature>
<name>G0UQP7_TRYCI</name>
<evidence type="ECO:0000256" key="8">
    <source>
        <dbReference type="RuleBase" id="RU361162"/>
    </source>
</evidence>
<dbReference type="Pfam" id="PF00069">
    <property type="entry name" value="Pkinase"/>
    <property type="match status" value="1"/>
</dbReference>
<proteinExistence type="inferred from homology"/>
<dbReference type="EC" id="2.7.11.21" evidence="8"/>
<dbReference type="EMBL" id="HE575320">
    <property type="protein sequence ID" value="CCC91708.1"/>
    <property type="molecule type" value="Genomic_DNA"/>
</dbReference>
<dbReference type="SUPFAM" id="SSF56112">
    <property type="entry name" value="Protein kinase-like (PK-like)"/>
    <property type="match status" value="1"/>
</dbReference>
<protein>
    <recommendedName>
        <fullName evidence="8">Serine/threonine-protein kinase PLK</fullName>
        <ecNumber evidence="8">2.7.11.21</ecNumber>
    </recommendedName>
    <alternativeName>
        <fullName evidence="8">Polo-like kinase</fullName>
    </alternativeName>
</protein>
<feature type="compositionally biased region" description="Basic residues" evidence="9">
    <location>
        <begin position="362"/>
        <end position="371"/>
    </location>
</feature>
<dbReference type="InterPro" id="IPR033695">
    <property type="entry name" value="POLO_box_2"/>
</dbReference>
<feature type="region of interest" description="Disordered" evidence="9">
    <location>
        <begin position="1"/>
        <end position="42"/>
    </location>
</feature>
<dbReference type="InterPro" id="IPR033701">
    <property type="entry name" value="POLO_box_1"/>
</dbReference>
<comment type="catalytic activity">
    <reaction evidence="8">
        <text>L-threonyl-[protein] + ATP = O-phospho-L-threonyl-[protein] + ADP + H(+)</text>
        <dbReference type="Rhea" id="RHEA:46608"/>
        <dbReference type="Rhea" id="RHEA-COMP:11060"/>
        <dbReference type="Rhea" id="RHEA-COMP:11605"/>
        <dbReference type="ChEBI" id="CHEBI:15378"/>
        <dbReference type="ChEBI" id="CHEBI:30013"/>
        <dbReference type="ChEBI" id="CHEBI:30616"/>
        <dbReference type="ChEBI" id="CHEBI:61977"/>
        <dbReference type="ChEBI" id="CHEBI:456216"/>
        <dbReference type="EC" id="2.7.11.21"/>
    </reaction>
</comment>